<reference evidence="2 3" key="1">
    <citation type="submission" date="2020-01" db="EMBL/GenBank/DDBJ databases">
        <title>Genome sequence of Arachis hypogaea, cultivar Shitouqi.</title>
        <authorList>
            <person name="Zhuang W."/>
            <person name="Chen H."/>
            <person name="Varshney R."/>
            <person name="Wang D."/>
            <person name="Ming R."/>
        </authorList>
    </citation>
    <scope>NUCLEOTIDE SEQUENCE [LARGE SCALE GENOMIC DNA]</scope>
    <source>
        <tissue evidence="2">Young leaf</tissue>
    </source>
</reference>
<dbReference type="AlphaFoldDB" id="A0A6B9VDG3"/>
<organism evidence="2 3">
    <name type="scientific">Arachis hypogaea</name>
    <name type="common">Peanut</name>
    <dbReference type="NCBI Taxonomy" id="3818"/>
    <lineage>
        <taxon>Eukaryota</taxon>
        <taxon>Viridiplantae</taxon>
        <taxon>Streptophyta</taxon>
        <taxon>Embryophyta</taxon>
        <taxon>Tracheophyta</taxon>
        <taxon>Spermatophyta</taxon>
        <taxon>Magnoliopsida</taxon>
        <taxon>eudicotyledons</taxon>
        <taxon>Gunneridae</taxon>
        <taxon>Pentapetalae</taxon>
        <taxon>rosids</taxon>
        <taxon>fabids</taxon>
        <taxon>Fabales</taxon>
        <taxon>Fabaceae</taxon>
        <taxon>Papilionoideae</taxon>
        <taxon>50 kb inversion clade</taxon>
        <taxon>dalbergioids sensu lato</taxon>
        <taxon>Dalbergieae</taxon>
        <taxon>Pterocarpus clade</taxon>
        <taxon>Arachis</taxon>
    </lineage>
</organism>
<protein>
    <submittedName>
        <fullName evidence="2">Uncharacterized protein</fullName>
    </submittedName>
</protein>
<name>A0A6B9VDG3_ARAHY</name>
<dbReference type="Proteomes" id="UP000464620">
    <property type="component" value="Chromosome B09"/>
</dbReference>
<evidence type="ECO:0000313" key="3">
    <source>
        <dbReference type="Proteomes" id="UP000464620"/>
    </source>
</evidence>
<evidence type="ECO:0000313" key="2">
    <source>
        <dbReference type="EMBL" id="QHN79187.1"/>
    </source>
</evidence>
<dbReference type="EMBL" id="CP031001">
    <property type="protein sequence ID" value="QHN79187.1"/>
    <property type="molecule type" value="Genomic_DNA"/>
</dbReference>
<feature type="compositionally biased region" description="Basic and acidic residues" evidence="1">
    <location>
        <begin position="87"/>
        <end position="99"/>
    </location>
</feature>
<sequence>MEYTHNKKKQKNSHQNYWRSFSLLQKELAKKHNNGRHISFFGITDHATMSIILRVMGRQGTKHGGSSAANNPIDSRDKQQSFGSKDMLIKDRYKDRDESLSSPKPMKA</sequence>
<feature type="region of interest" description="Disordered" evidence="1">
    <location>
        <begin position="58"/>
        <end position="108"/>
    </location>
</feature>
<evidence type="ECO:0000256" key="1">
    <source>
        <dbReference type="SAM" id="MobiDB-lite"/>
    </source>
</evidence>
<accession>A0A6B9VDG3</accession>
<gene>
    <name evidence="2" type="ORF">DS421_19g667930</name>
</gene>
<proteinExistence type="predicted"/>